<feature type="domain" description="DUF397" evidence="2">
    <location>
        <begin position="25"/>
        <end position="78"/>
    </location>
</feature>
<evidence type="ECO:0000313" key="4">
    <source>
        <dbReference type="Proteomes" id="UP000037151"/>
    </source>
</evidence>
<name>A0A0L0JLG2_9ACTN</name>
<protein>
    <submittedName>
        <fullName evidence="3">Toxin</fullName>
    </submittedName>
</protein>
<evidence type="ECO:0000256" key="1">
    <source>
        <dbReference type="SAM" id="MobiDB-lite"/>
    </source>
</evidence>
<feature type="region of interest" description="Disordered" evidence="1">
    <location>
        <begin position="1"/>
        <end position="20"/>
    </location>
</feature>
<comment type="caution">
    <text evidence="3">The sequence shown here is derived from an EMBL/GenBank/DDBJ whole genome shotgun (WGS) entry which is preliminary data.</text>
</comment>
<proteinExistence type="predicted"/>
<dbReference type="Pfam" id="PF04149">
    <property type="entry name" value="DUF397"/>
    <property type="match status" value="1"/>
</dbReference>
<accession>A0A0L0JLG2</accession>
<dbReference type="InterPro" id="IPR007278">
    <property type="entry name" value="DUF397"/>
</dbReference>
<dbReference type="PATRIC" id="fig|42234.21.peg.7583"/>
<dbReference type="AlphaFoldDB" id="A0A0L0JLG2"/>
<reference evidence="4" key="1">
    <citation type="submission" date="2014-07" db="EMBL/GenBank/DDBJ databases">
        <title>Genome sequencing of plant-pathogenic Streptomyces species.</title>
        <authorList>
            <person name="Harrison J."/>
            <person name="Sapp M."/>
            <person name="Thwaites R."/>
            <person name="Studholme D.J."/>
        </authorList>
    </citation>
    <scope>NUCLEOTIDE SEQUENCE [LARGE SCALE GENOMIC DNA]</scope>
    <source>
        <strain evidence="4">NCPPB 4445</strain>
    </source>
</reference>
<organism evidence="3 4">
    <name type="scientific">Streptomyces acidiscabies</name>
    <dbReference type="NCBI Taxonomy" id="42234"/>
    <lineage>
        <taxon>Bacteria</taxon>
        <taxon>Bacillati</taxon>
        <taxon>Actinomycetota</taxon>
        <taxon>Actinomycetes</taxon>
        <taxon>Kitasatosporales</taxon>
        <taxon>Streptomycetaceae</taxon>
        <taxon>Streptomyces</taxon>
    </lineage>
</organism>
<evidence type="ECO:0000313" key="3">
    <source>
        <dbReference type="EMBL" id="KND26531.1"/>
    </source>
</evidence>
<dbReference type="RefSeq" id="WP_050374488.1">
    <property type="nucleotide sequence ID" value="NZ_KQ257833.1"/>
</dbReference>
<dbReference type="EMBL" id="JPPY01000209">
    <property type="protein sequence ID" value="KND26531.1"/>
    <property type="molecule type" value="Genomic_DNA"/>
</dbReference>
<dbReference type="Proteomes" id="UP000037151">
    <property type="component" value="Unassembled WGS sequence"/>
</dbReference>
<sequence length="81" mass="8842">MAHNAGTRWRKSSYSSDQGGDCVELAWRTSSYSSDQGGECVQIASTPLTHIAVRDSKNPAGPQLTLHPTAFSEFLTWAQSR</sequence>
<evidence type="ECO:0000259" key="2">
    <source>
        <dbReference type="Pfam" id="PF04149"/>
    </source>
</evidence>
<dbReference type="OrthoDB" id="4316979at2"/>
<gene>
    <name evidence="3" type="ORF">IQ63_36840</name>
</gene>